<dbReference type="KEGG" id="rca:Rcas_3058"/>
<dbReference type="STRING" id="383372.Rcas_3058"/>
<reference evidence="2 3" key="1">
    <citation type="submission" date="2007-08" db="EMBL/GenBank/DDBJ databases">
        <title>Complete sequence of Roseiflexus castenholzii DSM 13941.</title>
        <authorList>
            <consortium name="US DOE Joint Genome Institute"/>
            <person name="Copeland A."/>
            <person name="Lucas S."/>
            <person name="Lapidus A."/>
            <person name="Barry K."/>
            <person name="Glavina del Rio T."/>
            <person name="Dalin E."/>
            <person name="Tice H."/>
            <person name="Pitluck S."/>
            <person name="Thompson L.S."/>
            <person name="Brettin T."/>
            <person name="Bruce D."/>
            <person name="Detter J.C."/>
            <person name="Han C."/>
            <person name="Tapia R."/>
            <person name="Schmutz J."/>
            <person name="Larimer F."/>
            <person name="Land M."/>
            <person name="Hauser L."/>
            <person name="Kyrpides N."/>
            <person name="Mikhailova N."/>
            <person name="Bryant D.A."/>
            <person name="Hanada S."/>
            <person name="Tsukatani Y."/>
            <person name="Richardson P."/>
        </authorList>
    </citation>
    <scope>NUCLEOTIDE SEQUENCE [LARGE SCALE GENOMIC DNA]</scope>
    <source>
        <strain evidence="3">DSM 13941 / HLO8</strain>
    </source>
</reference>
<dbReference type="EMBL" id="CP000804">
    <property type="protein sequence ID" value="ABU59112.1"/>
    <property type="molecule type" value="Genomic_DNA"/>
</dbReference>
<dbReference type="AlphaFoldDB" id="A7NNH6"/>
<dbReference type="eggNOG" id="ENOG5033UNV">
    <property type="taxonomic scope" value="Bacteria"/>
</dbReference>
<evidence type="ECO:0000313" key="2">
    <source>
        <dbReference type="EMBL" id="ABU59112.1"/>
    </source>
</evidence>
<dbReference type="Proteomes" id="UP000000263">
    <property type="component" value="Chromosome"/>
</dbReference>
<gene>
    <name evidence="2" type="ordered locus">Rcas_3058</name>
</gene>
<keyword evidence="1" id="KW-1133">Transmembrane helix</keyword>
<sequence>MISTLHEEPQLFFFCELSGAALLRLLDRPDVLNLLAARAYGVALALSVFDDGYAAATRLLNTHDIPVVAWLTLPADEGLAFNLQNYPRAAACYQAFHAWAQANGLRFVAVGFDMEPPLSDALFAGWGGAREIVRRIWLARDNALFPAARAAYLEVMAVARRDGYEVHAYQIPLIADDRRVGTTLLQRALDIVDLPADIEVLMCLSETAPEWFGSALIAVYGPSADALAVGSSGSGDAILHWDALRHNLLLAAACTDIIYVATLEQCVANGHLERIAALDWGTPVRVAPLPYAVLWSARLVVLIALIIARYGKTALAWLGWVIALLLWLRRRYATAQPTPGERQRSDDQRNQPERQ</sequence>
<evidence type="ECO:0000256" key="1">
    <source>
        <dbReference type="SAM" id="Phobius"/>
    </source>
</evidence>
<feature type="transmembrane region" description="Helical" evidence="1">
    <location>
        <begin position="314"/>
        <end position="332"/>
    </location>
</feature>
<evidence type="ECO:0000313" key="3">
    <source>
        <dbReference type="Proteomes" id="UP000000263"/>
    </source>
</evidence>
<keyword evidence="1" id="KW-0812">Transmembrane</keyword>
<dbReference type="RefSeq" id="WP_012121536.1">
    <property type="nucleotide sequence ID" value="NC_009767.1"/>
</dbReference>
<proteinExistence type="predicted"/>
<keyword evidence="1" id="KW-0472">Membrane</keyword>
<protein>
    <submittedName>
        <fullName evidence="2">Uncharacterized protein</fullName>
    </submittedName>
</protein>
<keyword evidence="3" id="KW-1185">Reference proteome</keyword>
<organism evidence="2 3">
    <name type="scientific">Roseiflexus castenholzii (strain DSM 13941 / HLO8)</name>
    <dbReference type="NCBI Taxonomy" id="383372"/>
    <lineage>
        <taxon>Bacteria</taxon>
        <taxon>Bacillati</taxon>
        <taxon>Chloroflexota</taxon>
        <taxon>Chloroflexia</taxon>
        <taxon>Chloroflexales</taxon>
        <taxon>Roseiflexineae</taxon>
        <taxon>Roseiflexaceae</taxon>
        <taxon>Roseiflexus</taxon>
    </lineage>
</organism>
<dbReference type="OrthoDB" id="143774at2"/>
<dbReference type="HOGENOM" id="CLU_777786_0_0_0"/>
<name>A7NNH6_ROSCS</name>
<accession>A7NNH6</accession>